<feature type="region of interest" description="Disordered" evidence="1">
    <location>
        <begin position="358"/>
        <end position="388"/>
    </location>
</feature>
<dbReference type="GeneID" id="36545580"/>
<feature type="compositionally biased region" description="Pro residues" evidence="1">
    <location>
        <begin position="360"/>
        <end position="372"/>
    </location>
</feature>
<dbReference type="OrthoDB" id="10003767at2759"/>
<dbReference type="VEuPathDB" id="FungiDB:P168DRAFT_295685"/>
<keyword evidence="3" id="KW-1185">Reference proteome</keyword>
<reference evidence="2" key="1">
    <citation type="submission" date="2016-12" db="EMBL/GenBank/DDBJ databases">
        <title>The genomes of Aspergillus section Nigri reveals drivers in fungal speciation.</title>
        <authorList>
            <consortium name="DOE Joint Genome Institute"/>
            <person name="Vesth T.C."/>
            <person name="Nybo J."/>
            <person name="Theobald S."/>
            <person name="Brandl J."/>
            <person name="Frisvad J.C."/>
            <person name="Nielsen K.F."/>
            <person name="Lyhne E.K."/>
            <person name="Kogle M.E."/>
            <person name="Kuo A."/>
            <person name="Riley R."/>
            <person name="Clum A."/>
            <person name="Nolan M."/>
            <person name="Lipzen A."/>
            <person name="Salamov A."/>
            <person name="Henrissat B."/>
            <person name="Wiebenga A."/>
            <person name="De vries R.P."/>
            <person name="Grigoriev I.V."/>
            <person name="Mortensen U.H."/>
            <person name="Andersen M.R."/>
            <person name="Baker S.E."/>
        </authorList>
    </citation>
    <scope>NUCLEOTIDE SEQUENCE</scope>
    <source>
        <strain evidence="2">IBT 28561</strain>
    </source>
</reference>
<dbReference type="EMBL" id="MSFM01000003">
    <property type="protein sequence ID" value="PKY06695.1"/>
    <property type="molecule type" value="Genomic_DNA"/>
</dbReference>
<accession>A0A2I1D9Z1</accession>
<organism evidence="2 3">
    <name type="scientific">Aspergillus campestris (strain IBT 28561)</name>
    <dbReference type="NCBI Taxonomy" id="1392248"/>
    <lineage>
        <taxon>Eukaryota</taxon>
        <taxon>Fungi</taxon>
        <taxon>Dikarya</taxon>
        <taxon>Ascomycota</taxon>
        <taxon>Pezizomycotina</taxon>
        <taxon>Eurotiomycetes</taxon>
        <taxon>Eurotiomycetidae</taxon>
        <taxon>Eurotiales</taxon>
        <taxon>Aspergillaceae</taxon>
        <taxon>Aspergillus</taxon>
        <taxon>Aspergillus subgen. Circumdati</taxon>
    </lineage>
</organism>
<proteinExistence type="predicted"/>
<evidence type="ECO:0000313" key="3">
    <source>
        <dbReference type="Proteomes" id="UP000234254"/>
    </source>
</evidence>
<gene>
    <name evidence="2" type="ORF">P168DRAFT_295685</name>
</gene>
<evidence type="ECO:0000256" key="1">
    <source>
        <dbReference type="SAM" id="MobiDB-lite"/>
    </source>
</evidence>
<dbReference type="AlphaFoldDB" id="A0A2I1D9Z1"/>
<sequence>MFTRAVCARTAQAASHRACFKVGLRRFKIYHLRKSNDESLFTYTTGRFLYNERARLRERYVPFNTTALKQAISKHVGHGHVQSLTKLSEGGFNRVLLATMEDGFKAIVKIPYWISVPRTYVTTSEVATLTFLRSKGIPVPEVYGWSSSSTTDKPIGVEYIIMEHVPGYQKHALVTGIVDVEKRLFSIPFGAVGSIYFKKDVETRFQAPLYVPGTVDEDGDGDVYCIGPSADYMFWYGRRGGGRLIGGLDYLVATAEKEVKWVEKYSKPLEPDFPHNTVFPGVRQPQEYLELLRKYQSIAPYLLPRELGRPTLRHPDLTPSNVFICPDTFKVTSIIDWQHTFITPLVLAAGYPRLFENPDPEPPTGLIPPKYPPEYDDETRRKGPSRQWSGNMISLRGALMRICELWPHLSVPDECPIRFSEQEVREQAESERMWYDLNALVGHWRRELGGLSEEGWIPAENYDAAVQRNESLREEFSDGASPDELGKIRRGWPFRDLEDFY</sequence>
<evidence type="ECO:0000313" key="2">
    <source>
        <dbReference type="EMBL" id="PKY06695.1"/>
    </source>
</evidence>
<comment type="caution">
    <text evidence="2">The sequence shown here is derived from an EMBL/GenBank/DDBJ whole genome shotgun (WGS) entry which is preliminary data.</text>
</comment>
<dbReference type="PANTHER" id="PTHR36091">
    <property type="entry name" value="ALTERED INHERITANCE OF MITOCHONDRIA PROTEIN 9, MITOCHONDRIAL"/>
    <property type="match status" value="1"/>
</dbReference>
<dbReference type="RefSeq" id="XP_024695289.1">
    <property type="nucleotide sequence ID" value="XM_024838056.1"/>
</dbReference>
<name>A0A2I1D9Z1_ASPC2</name>
<dbReference type="InterPro" id="IPR051035">
    <property type="entry name" value="Mito_inheritance_9"/>
</dbReference>
<dbReference type="GO" id="GO:0005739">
    <property type="term" value="C:mitochondrion"/>
    <property type="evidence" value="ECO:0007669"/>
    <property type="project" value="TreeGrafter"/>
</dbReference>
<protein>
    <submittedName>
        <fullName evidence="2">Uncharacterized protein</fullName>
    </submittedName>
</protein>
<dbReference type="Proteomes" id="UP000234254">
    <property type="component" value="Unassembled WGS sequence"/>
</dbReference>
<dbReference type="PANTHER" id="PTHR36091:SF2">
    <property type="entry name" value="AMINOGLYCOSIDE PHOSPHOTRANSFERASE DOMAIN-CONTAINING PROTEIN"/>
    <property type="match status" value="1"/>
</dbReference>
<dbReference type="SUPFAM" id="SSF56112">
    <property type="entry name" value="Protein kinase-like (PK-like)"/>
    <property type="match status" value="1"/>
</dbReference>
<dbReference type="InterPro" id="IPR011009">
    <property type="entry name" value="Kinase-like_dom_sf"/>
</dbReference>